<feature type="modified residue" description="2,3-didehydroalanine (Ser)" evidence="6">
    <location>
        <position position="151"/>
    </location>
</feature>
<comment type="subcellular location">
    <subcellularLocation>
        <location evidence="6 9">Cytoplasm</location>
    </subcellularLocation>
</comment>
<name>A0A833FJ13_9FIRM</name>
<accession>A0A833FJ13</accession>
<comment type="PTM">
    <text evidence="6">Contains an active site 4-methylidene-imidazol-5-one (MIO), which is formed autocatalytically by cyclization and dehydration of residues Ala-Ser-Gly.</text>
</comment>
<dbReference type="EC" id="4.3.1.3" evidence="2 6"/>
<dbReference type="GO" id="GO:0004397">
    <property type="term" value="F:histidine ammonia-lyase activity"/>
    <property type="evidence" value="ECO:0007669"/>
    <property type="project" value="UniProtKB-UniRule"/>
</dbReference>
<dbReference type="GeneID" id="83055180"/>
<dbReference type="GO" id="GO:0005737">
    <property type="term" value="C:cytoplasm"/>
    <property type="evidence" value="ECO:0007669"/>
    <property type="project" value="UniProtKB-SubCell"/>
</dbReference>
<dbReference type="PANTHER" id="PTHR10362">
    <property type="entry name" value="HISTIDINE AMMONIA-LYASE"/>
    <property type="match status" value="1"/>
</dbReference>
<evidence type="ECO:0000256" key="5">
    <source>
        <dbReference type="ARBA" id="ARBA00049269"/>
    </source>
</evidence>
<comment type="catalytic activity">
    <reaction evidence="5 6 8">
        <text>L-histidine = trans-urocanate + NH4(+)</text>
        <dbReference type="Rhea" id="RHEA:21232"/>
        <dbReference type="ChEBI" id="CHEBI:17771"/>
        <dbReference type="ChEBI" id="CHEBI:28938"/>
        <dbReference type="ChEBI" id="CHEBI:57595"/>
        <dbReference type="EC" id="4.3.1.3"/>
    </reaction>
</comment>
<evidence type="ECO:0000256" key="7">
    <source>
        <dbReference type="RuleBase" id="RU003954"/>
    </source>
</evidence>
<feature type="cross-link" description="5-imidazolinone (Ala-Gly)" evidence="6">
    <location>
        <begin position="150"/>
        <end position="152"/>
    </location>
</feature>
<evidence type="ECO:0000256" key="2">
    <source>
        <dbReference type="ARBA" id="ARBA00012994"/>
    </source>
</evidence>
<dbReference type="PROSITE" id="PS00488">
    <property type="entry name" value="PAL_HISTIDASE"/>
    <property type="match status" value="1"/>
</dbReference>
<dbReference type="InterPro" id="IPR008948">
    <property type="entry name" value="L-Aspartase-like"/>
</dbReference>
<keyword evidence="3 6" id="KW-0369">Histidine metabolism</keyword>
<dbReference type="FunFam" id="1.20.200.10:FF:000003">
    <property type="entry name" value="Histidine ammonia-lyase"/>
    <property type="match status" value="1"/>
</dbReference>
<dbReference type="InterPro" id="IPR005921">
    <property type="entry name" value="HutH"/>
</dbReference>
<evidence type="ECO:0000256" key="4">
    <source>
        <dbReference type="ARBA" id="ARBA00023239"/>
    </source>
</evidence>
<keyword evidence="6" id="KW-0963">Cytoplasm</keyword>
<dbReference type="NCBIfam" id="NF006871">
    <property type="entry name" value="PRK09367.1"/>
    <property type="match status" value="1"/>
</dbReference>
<dbReference type="RefSeq" id="WP_006554908.1">
    <property type="nucleotide sequence ID" value="NZ_CALMIE010000165.1"/>
</dbReference>
<dbReference type="FunFam" id="1.10.275.10:FF:000005">
    <property type="entry name" value="Histidine ammonia-lyase"/>
    <property type="match status" value="1"/>
</dbReference>
<dbReference type="GO" id="GO:0019557">
    <property type="term" value="P:L-histidine catabolic process to glutamate and formate"/>
    <property type="evidence" value="ECO:0007669"/>
    <property type="project" value="UniProtKB-UniPathway"/>
</dbReference>
<evidence type="ECO:0000256" key="6">
    <source>
        <dbReference type="HAMAP-Rule" id="MF_00229"/>
    </source>
</evidence>
<dbReference type="Pfam" id="PF00221">
    <property type="entry name" value="Lyase_aromatic"/>
    <property type="match status" value="1"/>
</dbReference>
<dbReference type="GO" id="GO:0019556">
    <property type="term" value="P:L-histidine catabolic process to glutamate and formamide"/>
    <property type="evidence" value="ECO:0007669"/>
    <property type="project" value="UniProtKB-UniPathway"/>
</dbReference>
<proteinExistence type="inferred from homology"/>
<sequence>MIKAVKSIKEVVLTGHDLTLAELVAVSRYDAKIKLAESAIESIKKSRAIVDNIVNSNSVVYGITTGFGSLCRVHISKEDCSQLQENLIRTHSCGFGKPFSREATRAMMLIRANALVKGYSGIRLETLETLINMINKGVHPYIPEKGSLGASGDLAPLSHMVLPMLGLGDAEYEGQLLTGKEAMDKAGIPIIALEAKEGLALINGTPVLTAVGALALWEGLCLLKLSDVAAALSAEAMRGIINAYDERIHTIRPHKGQLDTAHNMRELLKGSTYITQQGELRVQDPYSLRCVPQIHGASKDALAFVKEKVDIEINSVTDNPIILPDGDVISGGNFHGEPMALPFDFLGIGLAEIANVSERRLERLLNNSLSGFPSFLVKHSGLNSGFMITQYAAAALVSENKVLAHPASVDSIPSCENQEDLVSMGAHAGRKAGEIAENVRRVVATEILAACQAIDLREECGQLGVGTAAAYKAVREANKFIDYDKDIEMFKELEKVTAIVADGTLLEAVEAVVDLDI</sequence>
<evidence type="ECO:0000313" key="10">
    <source>
        <dbReference type="EMBL" id="KAB1477500.1"/>
    </source>
</evidence>
<dbReference type="AlphaFoldDB" id="A0A833FJ13"/>
<comment type="similarity">
    <text evidence="6 7">Belongs to the PAL/histidase family.</text>
</comment>
<dbReference type="InterPro" id="IPR001106">
    <property type="entry name" value="Aromatic_Lyase"/>
</dbReference>
<comment type="caution">
    <text evidence="10">The sequence shown here is derived from an EMBL/GenBank/DDBJ whole genome shotgun (WGS) entry which is preliminary data.</text>
</comment>
<evidence type="ECO:0000256" key="8">
    <source>
        <dbReference type="RuleBase" id="RU004479"/>
    </source>
</evidence>
<dbReference type="Gene3D" id="1.20.200.10">
    <property type="entry name" value="Fumarase/aspartase (Central domain)"/>
    <property type="match status" value="1"/>
</dbReference>
<organism evidence="10 11">
    <name type="scientific">Veillonella seminalis</name>
    <dbReference type="NCBI Taxonomy" id="1502943"/>
    <lineage>
        <taxon>Bacteria</taxon>
        <taxon>Bacillati</taxon>
        <taxon>Bacillota</taxon>
        <taxon>Negativicutes</taxon>
        <taxon>Veillonellales</taxon>
        <taxon>Veillonellaceae</taxon>
        <taxon>Veillonella</taxon>
    </lineage>
</organism>
<dbReference type="CDD" id="cd00332">
    <property type="entry name" value="PAL-HAL"/>
    <property type="match status" value="1"/>
</dbReference>
<reference evidence="10 11" key="1">
    <citation type="submission" date="2019-09" db="EMBL/GenBank/DDBJ databases">
        <title>Draft genome sequence of 3 type strains from the CCUG.</title>
        <authorList>
            <person name="Pineiro-Iglesias B."/>
            <person name="Tunovic T."/>
            <person name="Unosson C."/>
            <person name="Inganas E."/>
            <person name="Ohlen M."/>
            <person name="Cardew S."/>
            <person name="Jensie-Markopoulos S."/>
            <person name="Salva-Serra F."/>
            <person name="Jaen-Luchoro D."/>
            <person name="Karlsson R."/>
            <person name="Svensson-Stadler L."/>
            <person name="Chun J."/>
            <person name="Moore E."/>
        </authorList>
    </citation>
    <scope>NUCLEOTIDE SEQUENCE [LARGE SCALE GENOMIC DNA]</scope>
    <source>
        <strain evidence="10 11">CCUG 65427</strain>
    </source>
</reference>
<evidence type="ECO:0000313" key="11">
    <source>
        <dbReference type="Proteomes" id="UP000434554"/>
    </source>
</evidence>
<dbReference type="EMBL" id="WBKH01000008">
    <property type="protein sequence ID" value="KAB1477500.1"/>
    <property type="molecule type" value="Genomic_DNA"/>
</dbReference>
<dbReference type="SUPFAM" id="SSF48557">
    <property type="entry name" value="L-aspartase-like"/>
    <property type="match status" value="1"/>
</dbReference>
<comment type="pathway">
    <text evidence="1 6 8">Amino-acid degradation; L-histidine degradation into L-glutamate; N-formimidoyl-L-glutamate from L-histidine: step 1/3.</text>
</comment>
<evidence type="ECO:0000256" key="1">
    <source>
        <dbReference type="ARBA" id="ARBA00005113"/>
    </source>
</evidence>
<gene>
    <name evidence="6 10" type="primary">hutH</name>
    <name evidence="10" type="ORF">F8R14_07665</name>
</gene>
<dbReference type="UniPathway" id="UPA00379">
    <property type="reaction ID" value="UER00549"/>
</dbReference>
<dbReference type="InterPro" id="IPR024083">
    <property type="entry name" value="Fumarase/histidase_N"/>
</dbReference>
<protein>
    <recommendedName>
        <fullName evidence="2 6">Histidine ammonia-lyase</fullName>
        <shortName evidence="6">Histidase</shortName>
        <ecNumber evidence="2 6">4.3.1.3</ecNumber>
    </recommendedName>
</protein>
<evidence type="ECO:0000256" key="9">
    <source>
        <dbReference type="RuleBase" id="RU004480"/>
    </source>
</evidence>
<dbReference type="Proteomes" id="UP000434554">
    <property type="component" value="Unassembled WGS sequence"/>
</dbReference>
<dbReference type="Gene3D" id="1.10.275.10">
    <property type="entry name" value="Fumarase/aspartase (N-terminal domain)"/>
    <property type="match status" value="1"/>
</dbReference>
<keyword evidence="4 6" id="KW-0456">Lyase</keyword>
<dbReference type="NCBIfam" id="TIGR01225">
    <property type="entry name" value="hutH"/>
    <property type="match status" value="1"/>
</dbReference>
<dbReference type="InterPro" id="IPR022313">
    <property type="entry name" value="Phe/His_NH3-lyase_AS"/>
</dbReference>
<evidence type="ECO:0000256" key="3">
    <source>
        <dbReference type="ARBA" id="ARBA00022808"/>
    </source>
</evidence>
<dbReference type="HAMAP" id="MF_00229">
    <property type="entry name" value="His_ammonia_lyase"/>
    <property type="match status" value="1"/>
</dbReference>